<keyword evidence="2" id="KW-1185">Reference proteome</keyword>
<dbReference type="EMBL" id="NBIV01000147">
    <property type="protein sequence ID" value="PXF42861.1"/>
    <property type="molecule type" value="Genomic_DNA"/>
</dbReference>
<reference evidence="1 2" key="1">
    <citation type="journal article" date="2018" name="Mol. Biol. Evol.">
        <title>Analysis of the draft genome of the red seaweed Gracilariopsis chorda provides insights into genome size evolution in Rhodophyta.</title>
        <authorList>
            <person name="Lee J."/>
            <person name="Yang E.C."/>
            <person name="Graf L."/>
            <person name="Yang J.H."/>
            <person name="Qiu H."/>
            <person name="Zel Zion U."/>
            <person name="Chan C.X."/>
            <person name="Stephens T.G."/>
            <person name="Weber A.P.M."/>
            <person name="Boo G.H."/>
            <person name="Boo S.M."/>
            <person name="Kim K.M."/>
            <person name="Shin Y."/>
            <person name="Jung M."/>
            <person name="Lee S.J."/>
            <person name="Yim H.S."/>
            <person name="Lee J.H."/>
            <person name="Bhattacharya D."/>
            <person name="Yoon H.S."/>
        </authorList>
    </citation>
    <scope>NUCLEOTIDE SEQUENCE [LARGE SCALE GENOMIC DNA]</scope>
    <source>
        <strain evidence="1 2">SKKU-2015</strain>
        <tissue evidence="1">Whole body</tissue>
    </source>
</reference>
<evidence type="ECO:0000313" key="1">
    <source>
        <dbReference type="EMBL" id="PXF42861.1"/>
    </source>
</evidence>
<dbReference type="Pfam" id="PF02992">
    <property type="entry name" value="Transposase_21"/>
    <property type="match status" value="1"/>
</dbReference>
<gene>
    <name evidence="1" type="ORF">BWQ96_07405</name>
</gene>
<accession>A0A2V3IL95</accession>
<comment type="caution">
    <text evidence="1">The sequence shown here is derived from an EMBL/GenBank/DDBJ whole genome shotgun (WGS) entry which is preliminary data.</text>
</comment>
<name>A0A2V3IL95_9FLOR</name>
<sequence length="287" mass="33481">MQIIYKIMYGMKRTLGGHRSMHYLAWNTATRNLVKYSQLETEHFECCSNHLLFRHSDATSQAALCEVCIAEKLPPERTIFEYIPLLPRVASWMADALSCEQLFEYRHKQWTTPVQSGGFYTDVFDGSVYKDVEIYFGGSEALKWDVFLSISTDGFQTFENGRYDCWPISALLLNLHPRKRFLMRNVVPLGLIKGPKEPKRLDTFLIAIIDELKSIKKKGGTKLVFHDGQKRRLRVQVRCFQATYQPWRRCMARRVRPENFRDASVTWKVPSCPVRIGTITRPRFDNI</sequence>
<dbReference type="Proteomes" id="UP000247409">
    <property type="component" value="Unassembled WGS sequence"/>
</dbReference>
<evidence type="ECO:0000313" key="2">
    <source>
        <dbReference type="Proteomes" id="UP000247409"/>
    </source>
</evidence>
<proteinExistence type="predicted"/>
<dbReference type="InterPro" id="IPR004242">
    <property type="entry name" value="Transposase_21"/>
</dbReference>
<dbReference type="AlphaFoldDB" id="A0A2V3IL95"/>
<dbReference type="OrthoDB" id="3257409at2759"/>
<protein>
    <submittedName>
        <fullName evidence="1">Uncharacterized protein</fullName>
    </submittedName>
</protein>
<organism evidence="1 2">
    <name type="scientific">Gracilariopsis chorda</name>
    <dbReference type="NCBI Taxonomy" id="448386"/>
    <lineage>
        <taxon>Eukaryota</taxon>
        <taxon>Rhodophyta</taxon>
        <taxon>Florideophyceae</taxon>
        <taxon>Rhodymeniophycidae</taxon>
        <taxon>Gracilariales</taxon>
        <taxon>Gracilariaceae</taxon>
        <taxon>Gracilariopsis</taxon>
    </lineage>
</organism>